<protein>
    <submittedName>
        <fullName evidence="10">ABC transporter ATP-binding protein</fullName>
    </submittedName>
</protein>
<dbReference type="Pfam" id="PF00664">
    <property type="entry name" value="ABC_membrane"/>
    <property type="match status" value="1"/>
</dbReference>
<dbReference type="PANTHER" id="PTHR24221">
    <property type="entry name" value="ATP-BINDING CASSETTE SUB-FAMILY B"/>
    <property type="match status" value="1"/>
</dbReference>
<keyword evidence="3" id="KW-0547">Nucleotide-binding</keyword>
<keyword evidence="4 10" id="KW-0067">ATP-binding</keyword>
<accession>A0A437SXG2</accession>
<evidence type="ECO:0000256" key="1">
    <source>
        <dbReference type="ARBA" id="ARBA00004651"/>
    </source>
</evidence>
<dbReference type="Gene3D" id="3.40.50.300">
    <property type="entry name" value="P-loop containing nucleotide triphosphate hydrolases"/>
    <property type="match status" value="1"/>
</dbReference>
<feature type="transmembrane region" description="Helical" evidence="7">
    <location>
        <begin position="12"/>
        <end position="35"/>
    </location>
</feature>
<gene>
    <name evidence="10" type="ORF">EJK17_01160</name>
</gene>
<dbReference type="GO" id="GO:0016887">
    <property type="term" value="F:ATP hydrolysis activity"/>
    <property type="evidence" value="ECO:0007669"/>
    <property type="project" value="InterPro"/>
</dbReference>
<evidence type="ECO:0000259" key="9">
    <source>
        <dbReference type="PROSITE" id="PS50929"/>
    </source>
</evidence>
<comment type="subcellular location">
    <subcellularLocation>
        <location evidence="1">Cell membrane</location>
        <topology evidence="1">Multi-pass membrane protein</topology>
    </subcellularLocation>
</comment>
<dbReference type="GO" id="GO:0140359">
    <property type="term" value="F:ABC-type transporter activity"/>
    <property type="evidence" value="ECO:0007669"/>
    <property type="project" value="InterPro"/>
</dbReference>
<keyword evidence="5 7" id="KW-1133">Transmembrane helix</keyword>
<dbReference type="PROSITE" id="PS50929">
    <property type="entry name" value="ABC_TM1F"/>
    <property type="match status" value="1"/>
</dbReference>
<organism evidence="10 11">
    <name type="scientific">Lactobacillus xujianguonis</name>
    <dbReference type="NCBI Taxonomy" id="2495899"/>
    <lineage>
        <taxon>Bacteria</taxon>
        <taxon>Bacillati</taxon>
        <taxon>Bacillota</taxon>
        <taxon>Bacilli</taxon>
        <taxon>Lactobacillales</taxon>
        <taxon>Lactobacillaceae</taxon>
        <taxon>Lactobacillus</taxon>
    </lineage>
</organism>
<feature type="transmembrane region" description="Helical" evidence="7">
    <location>
        <begin position="55"/>
        <end position="75"/>
    </location>
</feature>
<dbReference type="EMBL" id="RXIA01000003">
    <property type="protein sequence ID" value="RVU71609.1"/>
    <property type="molecule type" value="Genomic_DNA"/>
</dbReference>
<dbReference type="GO" id="GO:0034040">
    <property type="term" value="F:ATPase-coupled lipid transmembrane transporter activity"/>
    <property type="evidence" value="ECO:0007669"/>
    <property type="project" value="TreeGrafter"/>
</dbReference>
<evidence type="ECO:0000256" key="7">
    <source>
        <dbReference type="SAM" id="Phobius"/>
    </source>
</evidence>
<dbReference type="InterPro" id="IPR039421">
    <property type="entry name" value="Type_1_exporter"/>
</dbReference>
<dbReference type="InterPro" id="IPR036640">
    <property type="entry name" value="ABC1_TM_sf"/>
</dbReference>
<keyword evidence="11" id="KW-1185">Reference proteome</keyword>
<evidence type="ECO:0000256" key="2">
    <source>
        <dbReference type="ARBA" id="ARBA00022692"/>
    </source>
</evidence>
<dbReference type="AlphaFoldDB" id="A0A437SXG2"/>
<evidence type="ECO:0000256" key="6">
    <source>
        <dbReference type="ARBA" id="ARBA00023136"/>
    </source>
</evidence>
<evidence type="ECO:0000256" key="5">
    <source>
        <dbReference type="ARBA" id="ARBA00022989"/>
    </source>
</evidence>
<feature type="domain" description="ABC transporter" evidence="8">
    <location>
        <begin position="328"/>
        <end position="535"/>
    </location>
</feature>
<dbReference type="Pfam" id="PF00005">
    <property type="entry name" value="ABC_tran"/>
    <property type="match status" value="1"/>
</dbReference>
<dbReference type="SUPFAM" id="SSF90123">
    <property type="entry name" value="ABC transporter transmembrane region"/>
    <property type="match status" value="1"/>
</dbReference>
<dbReference type="PROSITE" id="PS50893">
    <property type="entry name" value="ABC_TRANSPORTER_2"/>
    <property type="match status" value="1"/>
</dbReference>
<feature type="transmembrane region" description="Helical" evidence="7">
    <location>
        <begin position="141"/>
        <end position="168"/>
    </location>
</feature>
<comment type="caution">
    <text evidence="10">The sequence shown here is derived from an EMBL/GenBank/DDBJ whole genome shotgun (WGS) entry which is preliminary data.</text>
</comment>
<feature type="domain" description="ABC transmembrane type-1" evidence="9">
    <location>
        <begin position="18"/>
        <end position="297"/>
    </location>
</feature>
<dbReference type="InterPro" id="IPR003439">
    <property type="entry name" value="ABC_transporter-like_ATP-bd"/>
</dbReference>
<dbReference type="GO" id="GO:0005886">
    <property type="term" value="C:plasma membrane"/>
    <property type="evidence" value="ECO:0007669"/>
    <property type="project" value="UniProtKB-SubCell"/>
</dbReference>
<dbReference type="InterPro" id="IPR027417">
    <property type="entry name" value="P-loop_NTPase"/>
</dbReference>
<evidence type="ECO:0000256" key="4">
    <source>
        <dbReference type="ARBA" id="ARBA00022840"/>
    </source>
</evidence>
<dbReference type="SUPFAM" id="SSF52540">
    <property type="entry name" value="P-loop containing nucleoside triphosphate hydrolases"/>
    <property type="match status" value="1"/>
</dbReference>
<dbReference type="Gene3D" id="1.20.1560.10">
    <property type="entry name" value="ABC transporter type 1, transmembrane domain"/>
    <property type="match status" value="1"/>
</dbReference>
<evidence type="ECO:0000313" key="11">
    <source>
        <dbReference type="Proteomes" id="UP000288291"/>
    </source>
</evidence>
<dbReference type="PANTHER" id="PTHR24221:SF654">
    <property type="entry name" value="ATP-BINDING CASSETTE SUB-FAMILY B MEMBER 6"/>
    <property type="match status" value="1"/>
</dbReference>
<dbReference type="SMART" id="SM00382">
    <property type="entry name" value="AAA"/>
    <property type="match status" value="1"/>
</dbReference>
<name>A0A437SXG2_9LACO</name>
<keyword evidence="6 7" id="KW-0472">Membrane</keyword>
<dbReference type="InterPro" id="IPR017871">
    <property type="entry name" value="ABC_transporter-like_CS"/>
</dbReference>
<dbReference type="InterPro" id="IPR011527">
    <property type="entry name" value="ABC1_TM_dom"/>
</dbReference>
<dbReference type="Proteomes" id="UP000288291">
    <property type="component" value="Unassembled WGS sequence"/>
</dbReference>
<keyword evidence="2 7" id="KW-0812">Transmembrane</keyword>
<sequence>MKYLFRYLKYEPLLVSQVVVLTIITSALRVVHALINVQIFNNLIALKMLPFFQWVIYDVAIFAVLSVFLIILQIIREKTVQYLSRDLRQEIVRHLASRTIEQYQAQDTGVYASWLTNDMTTIENDGFGNILEAIQIITDPLFSLIALIQFSWTFIPLVLFVSLLTVVFPQVIRKQLAKASFSTTKANEKLLNVINDALGGFRTFAIFGVEQQLENRIINAVQVVIQKKVGQVKYQTVANNIAGFSNILGQVGIQAWTGFLALRHIISIGVIASSGNLSYNVFNSLAVIAPIWSEMTALEPIFKKYQLNDTVEPKKVGKNIRNESFNLLKVSNLQTQFDHLPVFKHPLNFVINAKEKVAIHGESGSGKTTFMKILSGQLRNYSGSLKLNQIEEKELSYDTLRRIILYIDQTPYLFNDSIRYNLCLGEDFSDKQIKIALTKADLWTFIEKLPKGLNTMVGENGTNLSGGQKQRLALARGLLRNRQVILLDESTSNLDKASALQVENSFLSLKDLTVIFVSHQLHDENKVSFDQVIEI</sequence>
<dbReference type="RefSeq" id="WP_103661004.1">
    <property type="nucleotide sequence ID" value="NZ_ML136872.1"/>
</dbReference>
<dbReference type="GO" id="GO:0005524">
    <property type="term" value="F:ATP binding"/>
    <property type="evidence" value="ECO:0007669"/>
    <property type="project" value="UniProtKB-KW"/>
</dbReference>
<evidence type="ECO:0000313" key="10">
    <source>
        <dbReference type="EMBL" id="RVU71609.1"/>
    </source>
</evidence>
<evidence type="ECO:0000256" key="3">
    <source>
        <dbReference type="ARBA" id="ARBA00022741"/>
    </source>
</evidence>
<reference evidence="10 11" key="1">
    <citation type="submission" date="2018-12" db="EMBL/GenBank/DDBJ databases">
        <authorList>
            <person name="Meng J."/>
        </authorList>
    </citation>
    <scope>NUCLEOTIDE SEQUENCE [LARGE SCALE GENOMIC DNA]</scope>
    <source>
        <strain evidence="10 11">HT111-2</strain>
    </source>
</reference>
<evidence type="ECO:0000259" key="8">
    <source>
        <dbReference type="PROSITE" id="PS50893"/>
    </source>
</evidence>
<dbReference type="PROSITE" id="PS00211">
    <property type="entry name" value="ABC_TRANSPORTER_1"/>
    <property type="match status" value="1"/>
</dbReference>
<dbReference type="InterPro" id="IPR003593">
    <property type="entry name" value="AAA+_ATPase"/>
</dbReference>
<proteinExistence type="predicted"/>